<dbReference type="InterPro" id="IPR002110">
    <property type="entry name" value="Ankyrin_rpt"/>
</dbReference>
<evidence type="ECO:0000256" key="3">
    <source>
        <dbReference type="ARBA" id="ARBA00022741"/>
    </source>
</evidence>
<dbReference type="SMART" id="SM00248">
    <property type="entry name" value="ANK"/>
    <property type="match status" value="4"/>
</dbReference>
<keyword evidence="3" id="KW-0547">Nucleotide-binding</keyword>
<accession>A0AAN7S6X8</accession>
<dbReference type="InterPro" id="IPR036770">
    <property type="entry name" value="Ankyrin_rpt-contain_sf"/>
</dbReference>
<dbReference type="InterPro" id="IPR027417">
    <property type="entry name" value="P-loop_NTPase"/>
</dbReference>
<evidence type="ECO:0000256" key="4">
    <source>
        <dbReference type="PROSITE-ProRule" id="PRU00023"/>
    </source>
</evidence>
<evidence type="ECO:0000256" key="2">
    <source>
        <dbReference type="ARBA" id="ARBA00022737"/>
    </source>
</evidence>
<evidence type="ECO:0000313" key="6">
    <source>
        <dbReference type="EMBL" id="KAK4873931.1"/>
    </source>
</evidence>
<protein>
    <recommendedName>
        <fullName evidence="5">Roc domain-containing protein</fullName>
    </recommendedName>
</protein>
<name>A0AAN7S6X8_9COLE</name>
<sequence>MSVPVSRASSFSPSESVELTPLQLAAYCGNIQEVRYIIDSGGELDNGPDTALHLALRKRHSAIALLLLEAGANFELKDSHEDCPIHIACTNGLLNVVHTLCALGCRLEITNARGLYPLHLAARNGHVHVVRSLCAAGCNLDVRYADNIRADITALKYGHNDIAELLDKLRATGQRDAYARQLVPTTKPYVRLTLHVLGHCGVGKTALIKSLAAGLFSSLFRRSGSLQSNKSRPSSPINTQIEMDITSRQNSLTFESTANYELTKGIHVQNLEISNVGEVVVWEFSGQENYFPVYHHFLRPSSQTLTLVLFNLEDSPIAQVKQVCFWINFLMAREAHDWSSSDFGQIVLVATHVDTTRAVKNQHGEWICPDAQTTLETVEKLIPDVPYLHRNVIVMDCNVPASHSFKHLKSMLLTLKHDNLEKTIGLWTGLLDSTLSWLVHLRKEYEQFPVIYRKTFDELLRLNVNLLASDNHIQDLLQQLHSMGEVFCISELVVLSIPYLGHQLIGELLSTEFMSNVRPTGVYTIDDFQACFNHCDALGTLELLEALELCIQCEVDGEIEYEFPIYNQTETLPGLWDSGDPRYRTTGSCYGGVRLYAPPKCHHLFTSIFSQVQIELRRAAIENFSNNDNDTDLYQWYHGSKLCTITLETLITLDEDASSSQYIEIKIRGPRQSSQYCFYFFENVIETVAQAISHVSPGLILERHIMSVHQLRVHCLEPHVYASDNVFTAMIEGESTLDVAFQNPETEKFETIVQLALFDDVELASNIQWGCALKAYNLSMPTKLKLGRLLDPPEPHGKDWCLLALRLGLGPEKIASLDSHHSSCTIRLLAMADCTIGSLIASLQELGRSDAAEVVLRSAPLLKIIENVVV</sequence>
<evidence type="ECO:0000313" key="7">
    <source>
        <dbReference type="Proteomes" id="UP001353858"/>
    </source>
</evidence>
<keyword evidence="4" id="KW-0040">ANK repeat</keyword>
<dbReference type="PROSITE" id="PS50088">
    <property type="entry name" value="ANK_REPEAT"/>
    <property type="match status" value="2"/>
</dbReference>
<dbReference type="Gene3D" id="3.40.50.300">
    <property type="entry name" value="P-loop containing nucleotide triphosphate hydrolases"/>
    <property type="match status" value="1"/>
</dbReference>
<evidence type="ECO:0000259" key="5">
    <source>
        <dbReference type="PROSITE" id="PS51424"/>
    </source>
</evidence>
<dbReference type="GO" id="GO:0007165">
    <property type="term" value="P:signal transduction"/>
    <property type="evidence" value="ECO:0007669"/>
    <property type="project" value="InterPro"/>
</dbReference>
<dbReference type="PROSITE" id="PS51424">
    <property type="entry name" value="ROC"/>
    <property type="match status" value="1"/>
</dbReference>
<dbReference type="Pfam" id="PF12796">
    <property type="entry name" value="Ank_2"/>
    <property type="match status" value="2"/>
</dbReference>
<dbReference type="Gene3D" id="1.25.40.20">
    <property type="entry name" value="Ankyrin repeat-containing domain"/>
    <property type="match status" value="2"/>
</dbReference>
<dbReference type="SUPFAM" id="SSF48403">
    <property type="entry name" value="Ankyrin repeat"/>
    <property type="match status" value="1"/>
</dbReference>
<comment type="caution">
    <text evidence="6">The sequence shown here is derived from an EMBL/GenBank/DDBJ whole genome shotgun (WGS) entry which is preliminary data.</text>
</comment>
<keyword evidence="2" id="KW-0677">Repeat</keyword>
<dbReference type="Pfam" id="PF00531">
    <property type="entry name" value="Death"/>
    <property type="match status" value="1"/>
</dbReference>
<dbReference type="GO" id="GO:0000166">
    <property type="term" value="F:nucleotide binding"/>
    <property type="evidence" value="ECO:0007669"/>
    <property type="project" value="UniProtKB-KW"/>
</dbReference>
<dbReference type="SMART" id="SM00005">
    <property type="entry name" value="DEATH"/>
    <property type="match status" value="1"/>
</dbReference>
<feature type="repeat" description="ANK" evidence="4">
    <location>
        <begin position="47"/>
        <end position="79"/>
    </location>
</feature>
<feature type="repeat" description="ANK" evidence="4">
    <location>
        <begin position="113"/>
        <end position="145"/>
    </location>
</feature>
<dbReference type="EMBL" id="JARPUR010000006">
    <property type="protein sequence ID" value="KAK4873931.1"/>
    <property type="molecule type" value="Genomic_DNA"/>
</dbReference>
<dbReference type="SUPFAM" id="SSF47986">
    <property type="entry name" value="DEATH domain"/>
    <property type="match status" value="1"/>
</dbReference>
<feature type="domain" description="Roc" evidence="5">
    <location>
        <begin position="185"/>
        <end position="419"/>
    </location>
</feature>
<dbReference type="InterPro" id="IPR039788">
    <property type="entry name" value="NOL4/NOL4L"/>
</dbReference>
<proteinExistence type="predicted"/>
<comment type="cofactor">
    <cofactor evidence="1">
        <name>Mg(2+)</name>
        <dbReference type="ChEBI" id="CHEBI:18420"/>
    </cofactor>
</comment>
<dbReference type="PANTHER" id="PTHR12449">
    <property type="entry name" value="DEATH DOMAIN-CONTAINING PROTEIN"/>
    <property type="match status" value="1"/>
</dbReference>
<keyword evidence="7" id="KW-1185">Reference proteome</keyword>
<gene>
    <name evidence="6" type="ORF">RN001_013291</name>
</gene>
<evidence type="ECO:0000256" key="1">
    <source>
        <dbReference type="ARBA" id="ARBA00001946"/>
    </source>
</evidence>
<dbReference type="PROSITE" id="PS50297">
    <property type="entry name" value="ANK_REP_REGION"/>
    <property type="match status" value="2"/>
</dbReference>
<dbReference type="InterPro" id="IPR011029">
    <property type="entry name" value="DEATH-like_dom_sf"/>
</dbReference>
<dbReference type="AlphaFoldDB" id="A0AAN7S6X8"/>
<dbReference type="InterPro" id="IPR000488">
    <property type="entry name" value="Death_dom"/>
</dbReference>
<reference evidence="7" key="1">
    <citation type="submission" date="2023-01" db="EMBL/GenBank/DDBJ databases">
        <title>Key to firefly adult light organ development and bioluminescence: homeobox transcription factors regulate luciferase expression and transportation to peroxisome.</title>
        <authorList>
            <person name="Fu X."/>
        </authorList>
    </citation>
    <scope>NUCLEOTIDE SEQUENCE [LARGE SCALE GENOMIC DNA]</scope>
</reference>
<dbReference type="SUPFAM" id="SSF52540">
    <property type="entry name" value="P-loop containing nucleoside triphosphate hydrolases"/>
    <property type="match status" value="1"/>
</dbReference>
<dbReference type="PANTHER" id="PTHR12449:SF18">
    <property type="entry name" value="DEATH DOMAIN-CONTAINING PROTEIN"/>
    <property type="match status" value="1"/>
</dbReference>
<dbReference type="Proteomes" id="UP001353858">
    <property type="component" value="Unassembled WGS sequence"/>
</dbReference>
<dbReference type="InterPro" id="IPR020859">
    <property type="entry name" value="ROC"/>
</dbReference>
<dbReference type="Gene3D" id="1.10.533.10">
    <property type="entry name" value="Death Domain, Fas"/>
    <property type="match status" value="1"/>
</dbReference>
<organism evidence="6 7">
    <name type="scientific">Aquatica leii</name>
    <dbReference type="NCBI Taxonomy" id="1421715"/>
    <lineage>
        <taxon>Eukaryota</taxon>
        <taxon>Metazoa</taxon>
        <taxon>Ecdysozoa</taxon>
        <taxon>Arthropoda</taxon>
        <taxon>Hexapoda</taxon>
        <taxon>Insecta</taxon>
        <taxon>Pterygota</taxon>
        <taxon>Neoptera</taxon>
        <taxon>Endopterygota</taxon>
        <taxon>Coleoptera</taxon>
        <taxon>Polyphaga</taxon>
        <taxon>Elateriformia</taxon>
        <taxon>Elateroidea</taxon>
        <taxon>Lampyridae</taxon>
        <taxon>Luciolinae</taxon>
        <taxon>Aquatica</taxon>
    </lineage>
</organism>